<dbReference type="InterPro" id="IPR005119">
    <property type="entry name" value="LysR_subst-bd"/>
</dbReference>
<keyword evidence="3" id="KW-0238">DNA-binding</keyword>
<dbReference type="Pfam" id="PF00126">
    <property type="entry name" value="HTH_1"/>
    <property type="match status" value="1"/>
</dbReference>
<evidence type="ECO:0000256" key="4">
    <source>
        <dbReference type="ARBA" id="ARBA00023163"/>
    </source>
</evidence>
<dbReference type="GO" id="GO:0043565">
    <property type="term" value="F:sequence-specific DNA binding"/>
    <property type="evidence" value="ECO:0007669"/>
    <property type="project" value="TreeGrafter"/>
</dbReference>
<dbReference type="InterPro" id="IPR058163">
    <property type="entry name" value="LysR-type_TF_proteobact-type"/>
</dbReference>
<feature type="domain" description="HTH lysR-type" evidence="5">
    <location>
        <begin position="6"/>
        <end position="63"/>
    </location>
</feature>
<dbReference type="AlphaFoldDB" id="A0A175RBC4"/>
<evidence type="ECO:0000313" key="6">
    <source>
        <dbReference type="EMBL" id="KTQ97053.1"/>
    </source>
</evidence>
<dbReference type="PROSITE" id="PS50931">
    <property type="entry name" value="HTH_LYSR"/>
    <property type="match status" value="1"/>
</dbReference>
<evidence type="ECO:0000259" key="5">
    <source>
        <dbReference type="PROSITE" id="PS50931"/>
    </source>
</evidence>
<name>A0A175RBC4_9HYPH</name>
<dbReference type="FunFam" id="1.10.10.10:FF:000001">
    <property type="entry name" value="LysR family transcriptional regulator"/>
    <property type="match status" value="1"/>
</dbReference>
<evidence type="ECO:0000256" key="1">
    <source>
        <dbReference type="ARBA" id="ARBA00009437"/>
    </source>
</evidence>
<dbReference type="PATRIC" id="fig|401562.3.peg.354"/>
<gene>
    <name evidence="6" type="ORF">NS226_05460</name>
</gene>
<comment type="caution">
    <text evidence="6">The sequence shown here is derived from an EMBL/GenBank/DDBJ whole genome shotgun (WGS) entry which is preliminary data.</text>
</comment>
<dbReference type="PANTHER" id="PTHR30537:SF74">
    <property type="entry name" value="HTH-TYPE TRANSCRIPTIONAL REGULATOR TRPI"/>
    <property type="match status" value="1"/>
</dbReference>
<protein>
    <recommendedName>
        <fullName evidence="5">HTH lysR-type domain-containing protein</fullName>
    </recommendedName>
</protein>
<keyword evidence="2" id="KW-0805">Transcription regulation</keyword>
<organism evidence="6 7">
    <name type="scientific">Aureimonas ureilytica</name>
    <dbReference type="NCBI Taxonomy" id="401562"/>
    <lineage>
        <taxon>Bacteria</taxon>
        <taxon>Pseudomonadati</taxon>
        <taxon>Pseudomonadota</taxon>
        <taxon>Alphaproteobacteria</taxon>
        <taxon>Hyphomicrobiales</taxon>
        <taxon>Aurantimonadaceae</taxon>
        <taxon>Aureimonas</taxon>
    </lineage>
</organism>
<dbReference type="SUPFAM" id="SSF53850">
    <property type="entry name" value="Periplasmic binding protein-like II"/>
    <property type="match status" value="1"/>
</dbReference>
<dbReference type="GO" id="GO:0003700">
    <property type="term" value="F:DNA-binding transcription factor activity"/>
    <property type="evidence" value="ECO:0007669"/>
    <property type="project" value="InterPro"/>
</dbReference>
<evidence type="ECO:0000256" key="2">
    <source>
        <dbReference type="ARBA" id="ARBA00023015"/>
    </source>
</evidence>
<dbReference type="SUPFAM" id="SSF46785">
    <property type="entry name" value="Winged helix' DNA-binding domain"/>
    <property type="match status" value="1"/>
</dbReference>
<dbReference type="Pfam" id="PF03466">
    <property type="entry name" value="LysR_substrate"/>
    <property type="match status" value="1"/>
</dbReference>
<sequence>MRHSLPPLRLLTTFETVLRTGGVQNAATELNVTQPAVSQALRALEDHLGASLLDRRKRPATLTDAGHVLFRAVSKGLDEIGQAVQQIRLMGAVDEDLVTIACTICTGTYWLMPRLAAFYSEHPHLTVRVATSPSVPRFSPETDLLIRYGHGQWDDGRSELLFKERIVPVCSPKLLEEIGSDDFSRATLLDVERPDECWPQWQDYLHMAGHRGTHCPVRTFDNYVQATQAAIAGMGIMLGWVSNSEDLLRDGRLVEYRDTPLIPEDAFFVVAPLDRRSKLSARLLADHLHNRAAEPRS</sequence>
<dbReference type="Gene3D" id="1.10.10.10">
    <property type="entry name" value="Winged helix-like DNA-binding domain superfamily/Winged helix DNA-binding domain"/>
    <property type="match status" value="1"/>
</dbReference>
<dbReference type="InterPro" id="IPR036390">
    <property type="entry name" value="WH_DNA-bd_sf"/>
</dbReference>
<dbReference type="Gene3D" id="3.40.190.10">
    <property type="entry name" value="Periplasmic binding protein-like II"/>
    <property type="match status" value="2"/>
</dbReference>
<dbReference type="InterPro" id="IPR000847">
    <property type="entry name" value="LysR_HTH_N"/>
</dbReference>
<proteinExistence type="inferred from homology"/>
<reference evidence="6 7" key="1">
    <citation type="journal article" date="2016" name="Front. Microbiol.">
        <title>Genomic Resource of Rice Seed Associated Bacteria.</title>
        <authorList>
            <person name="Midha S."/>
            <person name="Bansal K."/>
            <person name="Sharma S."/>
            <person name="Kumar N."/>
            <person name="Patil P.P."/>
            <person name="Chaudhry V."/>
            <person name="Patil P.B."/>
        </authorList>
    </citation>
    <scope>NUCLEOTIDE SEQUENCE [LARGE SCALE GENOMIC DNA]</scope>
    <source>
        <strain evidence="6 7">NS226</strain>
    </source>
</reference>
<evidence type="ECO:0000313" key="7">
    <source>
        <dbReference type="Proteomes" id="UP000078272"/>
    </source>
</evidence>
<dbReference type="InterPro" id="IPR036388">
    <property type="entry name" value="WH-like_DNA-bd_sf"/>
</dbReference>
<keyword evidence="4" id="KW-0804">Transcription</keyword>
<dbReference type="Proteomes" id="UP000078272">
    <property type="component" value="Unassembled WGS sequence"/>
</dbReference>
<dbReference type="GO" id="GO:0006351">
    <property type="term" value="P:DNA-templated transcription"/>
    <property type="evidence" value="ECO:0007669"/>
    <property type="project" value="TreeGrafter"/>
</dbReference>
<accession>A0A175RBC4</accession>
<evidence type="ECO:0000256" key="3">
    <source>
        <dbReference type="ARBA" id="ARBA00023125"/>
    </source>
</evidence>
<dbReference type="PANTHER" id="PTHR30537">
    <property type="entry name" value="HTH-TYPE TRANSCRIPTIONAL REGULATOR"/>
    <property type="match status" value="1"/>
</dbReference>
<dbReference type="RefSeq" id="WP_193752800.1">
    <property type="nucleotide sequence ID" value="NZ_LDPZ01000012.1"/>
</dbReference>
<comment type="similarity">
    <text evidence="1">Belongs to the LysR transcriptional regulatory family.</text>
</comment>
<dbReference type="PRINTS" id="PR00039">
    <property type="entry name" value="HTHLYSR"/>
</dbReference>
<dbReference type="EMBL" id="LDPZ01000012">
    <property type="protein sequence ID" value="KTQ97053.1"/>
    <property type="molecule type" value="Genomic_DNA"/>
</dbReference>